<dbReference type="Proteomes" id="UP001390339">
    <property type="component" value="Unassembled WGS sequence"/>
</dbReference>
<sequence length="198" mass="22292">MDSPTASDISVGIEQATALLDAMSLKEGAEKLKGRKKPLRGLPPEIRDMIWYALLRLGIVEDKDYFFALSQAHPQLGREAAHIALSRFPLCSDFGIFSGGERDELKLRFFDGYQNAFLLDFVCPGEVTIRIHRDAIEELGDVVLGKVTEQLIQVNWTHRHVADESRRAVPSWSMQQAEELLQAIRKKGNAKIACHYIT</sequence>
<dbReference type="EMBL" id="JAPCWZ010000005">
    <property type="protein sequence ID" value="KAK8863064.1"/>
    <property type="molecule type" value="Genomic_DNA"/>
</dbReference>
<comment type="caution">
    <text evidence="1">The sequence shown here is derived from an EMBL/GenBank/DDBJ whole genome shotgun (WGS) entry which is preliminary data.</text>
</comment>
<accession>A0ABR2IIC2</accession>
<protein>
    <submittedName>
        <fullName evidence="1">Uncharacterized protein</fullName>
    </submittedName>
</protein>
<proteinExistence type="predicted"/>
<keyword evidence="2" id="KW-1185">Reference proteome</keyword>
<evidence type="ECO:0000313" key="1">
    <source>
        <dbReference type="EMBL" id="KAK8863064.1"/>
    </source>
</evidence>
<reference evidence="1 2" key="1">
    <citation type="journal article" date="2024" name="IMA Fungus">
        <title>Apiospora arundinis, a panoply of carbohydrate-active enzymes and secondary metabolites.</title>
        <authorList>
            <person name="Sorensen T."/>
            <person name="Petersen C."/>
            <person name="Muurmann A.T."/>
            <person name="Christiansen J.V."/>
            <person name="Brundto M.L."/>
            <person name="Overgaard C.K."/>
            <person name="Boysen A.T."/>
            <person name="Wollenberg R.D."/>
            <person name="Larsen T.O."/>
            <person name="Sorensen J.L."/>
            <person name="Nielsen K.L."/>
            <person name="Sondergaard T.E."/>
        </authorList>
    </citation>
    <scope>NUCLEOTIDE SEQUENCE [LARGE SCALE GENOMIC DNA]</scope>
    <source>
        <strain evidence="1 2">AAU 773</strain>
    </source>
</reference>
<organism evidence="1 2">
    <name type="scientific">Apiospora arundinis</name>
    <dbReference type="NCBI Taxonomy" id="335852"/>
    <lineage>
        <taxon>Eukaryota</taxon>
        <taxon>Fungi</taxon>
        <taxon>Dikarya</taxon>
        <taxon>Ascomycota</taxon>
        <taxon>Pezizomycotina</taxon>
        <taxon>Sordariomycetes</taxon>
        <taxon>Xylariomycetidae</taxon>
        <taxon>Amphisphaeriales</taxon>
        <taxon>Apiosporaceae</taxon>
        <taxon>Apiospora</taxon>
    </lineage>
</organism>
<gene>
    <name evidence="1" type="ORF">PGQ11_009299</name>
</gene>
<evidence type="ECO:0000313" key="2">
    <source>
        <dbReference type="Proteomes" id="UP001390339"/>
    </source>
</evidence>
<name>A0ABR2IIC2_9PEZI</name>